<dbReference type="GO" id="GO:1901137">
    <property type="term" value="P:carbohydrate derivative biosynthetic process"/>
    <property type="evidence" value="ECO:0007669"/>
    <property type="project" value="UniProtKB-ARBA"/>
</dbReference>
<keyword evidence="5" id="KW-1185">Reference proteome</keyword>
<evidence type="ECO:0000313" key="4">
    <source>
        <dbReference type="EMBL" id="TDE08593.1"/>
    </source>
</evidence>
<evidence type="ECO:0000313" key="5">
    <source>
        <dbReference type="Proteomes" id="UP000294739"/>
    </source>
</evidence>
<evidence type="ECO:0000256" key="1">
    <source>
        <dbReference type="ARBA" id="ARBA00022676"/>
    </source>
</evidence>
<dbReference type="Pfam" id="PF13692">
    <property type="entry name" value="Glyco_trans_1_4"/>
    <property type="match status" value="1"/>
</dbReference>
<organism evidence="4 5">
    <name type="scientific">Jiangella asiatica</name>
    <dbReference type="NCBI Taxonomy" id="2530372"/>
    <lineage>
        <taxon>Bacteria</taxon>
        <taxon>Bacillati</taxon>
        <taxon>Actinomycetota</taxon>
        <taxon>Actinomycetes</taxon>
        <taxon>Jiangellales</taxon>
        <taxon>Jiangellaceae</taxon>
        <taxon>Jiangella</taxon>
    </lineage>
</organism>
<dbReference type="GO" id="GO:0016758">
    <property type="term" value="F:hexosyltransferase activity"/>
    <property type="evidence" value="ECO:0007669"/>
    <property type="project" value="TreeGrafter"/>
</dbReference>
<evidence type="ECO:0000256" key="2">
    <source>
        <dbReference type="ARBA" id="ARBA00022679"/>
    </source>
</evidence>
<comment type="caution">
    <text evidence="4">The sequence shown here is derived from an EMBL/GenBank/DDBJ whole genome shotgun (WGS) entry which is preliminary data.</text>
</comment>
<dbReference type="InParanoid" id="A0A4R5DE68"/>
<dbReference type="PANTHER" id="PTHR45947:SF3">
    <property type="entry name" value="SULFOQUINOVOSYL TRANSFERASE SQD2"/>
    <property type="match status" value="1"/>
</dbReference>
<dbReference type="InterPro" id="IPR050194">
    <property type="entry name" value="Glycosyltransferase_grp1"/>
</dbReference>
<dbReference type="PANTHER" id="PTHR45947">
    <property type="entry name" value="SULFOQUINOVOSYL TRANSFERASE SQD2"/>
    <property type="match status" value="1"/>
</dbReference>
<dbReference type="Proteomes" id="UP000294739">
    <property type="component" value="Unassembled WGS sequence"/>
</dbReference>
<dbReference type="AlphaFoldDB" id="A0A4R5DE68"/>
<dbReference type="OrthoDB" id="5240531at2"/>
<dbReference type="FunCoup" id="A0A4R5DE68">
    <property type="interactions" value="4"/>
</dbReference>
<protein>
    <submittedName>
        <fullName evidence="4">Glycosyltransferase family 1 protein</fullName>
    </submittedName>
</protein>
<evidence type="ECO:0000259" key="3">
    <source>
        <dbReference type="Pfam" id="PF13439"/>
    </source>
</evidence>
<dbReference type="InterPro" id="IPR028098">
    <property type="entry name" value="Glyco_trans_4-like_N"/>
</dbReference>
<keyword evidence="2 4" id="KW-0808">Transferase</keyword>
<name>A0A4R5DE68_9ACTN</name>
<dbReference type="RefSeq" id="WP_131896574.1">
    <property type="nucleotide sequence ID" value="NZ_SMKZ01000023.1"/>
</dbReference>
<gene>
    <name evidence="4" type="ORF">E1269_16845</name>
</gene>
<dbReference type="CDD" id="cd03801">
    <property type="entry name" value="GT4_PimA-like"/>
    <property type="match status" value="1"/>
</dbReference>
<dbReference type="Pfam" id="PF13439">
    <property type="entry name" value="Glyco_transf_4"/>
    <property type="match status" value="1"/>
</dbReference>
<dbReference type="EMBL" id="SMKZ01000023">
    <property type="protein sequence ID" value="TDE08593.1"/>
    <property type="molecule type" value="Genomic_DNA"/>
</dbReference>
<dbReference type="Gene3D" id="3.40.50.2000">
    <property type="entry name" value="Glycogen Phosphorylase B"/>
    <property type="match status" value="2"/>
</dbReference>
<feature type="domain" description="Glycosyltransferase subfamily 4-like N-terminal" evidence="3">
    <location>
        <begin position="14"/>
        <end position="173"/>
    </location>
</feature>
<sequence length="381" mass="41142">MNVGIACPYSWDVPGGVQVHIRDFTEELTRRGHTVSVLAPGDDDDDLPPYVVTVGRPVSIPYNGSVARVAFGPRIAARVRRWLLDGEFDVVHVHEPASLSLGLITTWWAEVPVVATSHSAMRRSRAMSAAQGILKSAFEKFTAHIAVSEEARRTVVQHLGGDAVLIPNGLYVDRFAVPRRQEWFSPDGTLSFLGRLDEPRKGLQVLLAAWPAVHDAFPKARLLVAGRGEIDEIRRGIDPRHRDAVQFLGGVSDEDKAAMLASSDIYVAPHIGGESFGIVLAEAMAAGAPVLASELEAFRTVLDGGRLGSLVPVGDADALAAEAIALLGDPGRRQLYREAATTGVRRYDWSRVTDEILAVYEMAIAVGAGGAGRHTFRLPRL</sequence>
<keyword evidence="1" id="KW-0328">Glycosyltransferase</keyword>
<proteinExistence type="predicted"/>
<accession>A0A4R5DE68</accession>
<reference evidence="4 5" key="1">
    <citation type="submission" date="2019-03" db="EMBL/GenBank/DDBJ databases">
        <title>Draft genome sequences of novel Actinobacteria.</title>
        <authorList>
            <person name="Sahin N."/>
            <person name="Ay H."/>
            <person name="Saygin H."/>
        </authorList>
    </citation>
    <scope>NUCLEOTIDE SEQUENCE [LARGE SCALE GENOMIC DNA]</scope>
    <source>
        <strain evidence="4 5">5K138</strain>
    </source>
</reference>
<dbReference type="SUPFAM" id="SSF53756">
    <property type="entry name" value="UDP-Glycosyltransferase/glycogen phosphorylase"/>
    <property type="match status" value="1"/>
</dbReference>